<accession>A0ABW2XJS9</accession>
<dbReference type="Proteomes" id="UP001597063">
    <property type="component" value="Unassembled WGS sequence"/>
</dbReference>
<gene>
    <name evidence="3" type="ORF">ACFQZM_17400</name>
</gene>
<dbReference type="Gene3D" id="2.40.40.10">
    <property type="entry name" value="RlpA-like domain"/>
    <property type="match status" value="1"/>
</dbReference>
<evidence type="ECO:0000256" key="1">
    <source>
        <dbReference type="SAM" id="MobiDB-lite"/>
    </source>
</evidence>
<evidence type="ECO:0000313" key="3">
    <source>
        <dbReference type="EMBL" id="MFD0686279.1"/>
    </source>
</evidence>
<proteinExistence type="predicted"/>
<keyword evidence="2" id="KW-0732">Signal</keyword>
<feature type="compositionally biased region" description="Low complexity" evidence="1">
    <location>
        <begin position="185"/>
        <end position="203"/>
    </location>
</feature>
<protein>
    <submittedName>
        <fullName evidence="3">Uncharacterized protein</fullName>
    </submittedName>
</protein>
<name>A0ABW2XJS9_9ACTN</name>
<dbReference type="PROSITE" id="PS51257">
    <property type="entry name" value="PROKAR_LIPOPROTEIN"/>
    <property type="match status" value="1"/>
</dbReference>
<organism evidence="3 4">
    <name type="scientific">Actinomadura fibrosa</name>
    <dbReference type="NCBI Taxonomy" id="111802"/>
    <lineage>
        <taxon>Bacteria</taxon>
        <taxon>Bacillati</taxon>
        <taxon>Actinomycetota</taxon>
        <taxon>Actinomycetes</taxon>
        <taxon>Streptosporangiales</taxon>
        <taxon>Thermomonosporaceae</taxon>
        <taxon>Actinomadura</taxon>
    </lineage>
</organism>
<sequence>MIQMRRARTVLGAAGLLAVIGGAAACGSGGERVAGQVAAESSACARIHGQLAAGQAVDVGAAQQCDQVEFGALENERQAARAAGEKPAMRNSATCEAVNARAARGDATLDFNLAFHCRQRERFANTVNAQNGVGEPNKVTSLCLGVRARKARGEAVDPFVRSFCDKEEAAAGGAGTGGQGGQAGAGQTAAPTPAASAPAAPSASPAPPSTPPASNGAGAGSVVCAGSTVTLSGESGAPAASSNTLPIGSRVKVTNLDNGKSTTVRVTSVSGSCTLLNNAAFEQVREPGKFLIRRARIERVA</sequence>
<keyword evidence="4" id="KW-1185">Reference proteome</keyword>
<dbReference type="RefSeq" id="WP_378323007.1">
    <property type="nucleotide sequence ID" value="NZ_JBHTGP010000008.1"/>
</dbReference>
<evidence type="ECO:0000313" key="4">
    <source>
        <dbReference type="Proteomes" id="UP001597063"/>
    </source>
</evidence>
<feature type="chain" id="PRO_5045614893" evidence="2">
    <location>
        <begin position="26"/>
        <end position="301"/>
    </location>
</feature>
<comment type="caution">
    <text evidence="3">The sequence shown here is derived from an EMBL/GenBank/DDBJ whole genome shotgun (WGS) entry which is preliminary data.</text>
</comment>
<feature type="region of interest" description="Disordered" evidence="1">
    <location>
        <begin position="170"/>
        <end position="219"/>
    </location>
</feature>
<feature type="signal peptide" evidence="2">
    <location>
        <begin position="1"/>
        <end position="25"/>
    </location>
</feature>
<feature type="compositionally biased region" description="Gly residues" evidence="1">
    <location>
        <begin position="172"/>
        <end position="184"/>
    </location>
</feature>
<evidence type="ECO:0000256" key="2">
    <source>
        <dbReference type="SAM" id="SignalP"/>
    </source>
</evidence>
<reference evidence="4" key="1">
    <citation type="journal article" date="2019" name="Int. J. Syst. Evol. Microbiol.">
        <title>The Global Catalogue of Microorganisms (GCM) 10K type strain sequencing project: providing services to taxonomists for standard genome sequencing and annotation.</title>
        <authorList>
            <consortium name="The Broad Institute Genomics Platform"/>
            <consortium name="The Broad Institute Genome Sequencing Center for Infectious Disease"/>
            <person name="Wu L."/>
            <person name="Ma J."/>
        </authorList>
    </citation>
    <scope>NUCLEOTIDE SEQUENCE [LARGE SCALE GENOMIC DNA]</scope>
    <source>
        <strain evidence="4">JCM 9371</strain>
    </source>
</reference>
<dbReference type="InterPro" id="IPR036908">
    <property type="entry name" value="RlpA-like_sf"/>
</dbReference>
<dbReference type="EMBL" id="JBHTGP010000008">
    <property type="protein sequence ID" value="MFD0686279.1"/>
    <property type="molecule type" value="Genomic_DNA"/>
</dbReference>